<dbReference type="InterPro" id="IPR044855">
    <property type="entry name" value="CoA-Trfase_III_dom3_sf"/>
</dbReference>
<evidence type="ECO:0000256" key="1">
    <source>
        <dbReference type="ARBA" id="ARBA00022679"/>
    </source>
</evidence>
<dbReference type="PANTHER" id="PTHR48207">
    <property type="entry name" value="SUCCINATE--HYDROXYMETHYLGLUTARATE COA-TRANSFERASE"/>
    <property type="match status" value="1"/>
</dbReference>
<keyword evidence="1 2" id="KW-0808">Transferase</keyword>
<dbReference type="Pfam" id="PF02515">
    <property type="entry name" value="CoA_transf_3"/>
    <property type="match status" value="1"/>
</dbReference>
<dbReference type="GO" id="GO:0008410">
    <property type="term" value="F:CoA-transferase activity"/>
    <property type="evidence" value="ECO:0007669"/>
    <property type="project" value="TreeGrafter"/>
</dbReference>
<organism evidence="2 3">
    <name type="scientific">Sphingomonas endophytica</name>
    <dbReference type="NCBI Taxonomy" id="869719"/>
    <lineage>
        <taxon>Bacteria</taxon>
        <taxon>Pseudomonadati</taxon>
        <taxon>Pseudomonadota</taxon>
        <taxon>Alphaproteobacteria</taxon>
        <taxon>Sphingomonadales</taxon>
        <taxon>Sphingomonadaceae</taxon>
        <taxon>Sphingomonas</taxon>
    </lineage>
</organism>
<sequence length="417" mass="44098">MGALSGVRVLDLSRVLAGPWCAQTLADLGAEVIKVERPRHGDDTRAWGPPWMAGEDGAPTREASYFQAANRGKQSVAIDIATPAGQELVRTLALRCDVLIENYKAGSLARYGLDYATLSARHPGLVYCSITGFGQTGPRAAEPGYDFIIQGLGGLMSITGERDDLPGGGPQKVGVAVSDLMTGLYATIAIQAALLNRHRTGHGQHIDMALFDVQLAMLCNQSQNYLARGVPPGRYGNAHANIVPYQVFDAADGAFVIACGNDGQFVALCDAIGLPDLPHDSRFTRNPDRVANRDTLVPILAAHFLTGRVADWIARIHPRGVPVGPINDIAQALAEPQATARDMLVSIPHPLNPAFKAVGSPIKMSDTPVAYASPPPMLGEHTAGVLARLADVDDARLAALAATGTIDLGETRDDRTG</sequence>
<dbReference type="Gene3D" id="3.40.50.10540">
    <property type="entry name" value="Crotonobetainyl-coa:carnitine coa-transferase, domain 1"/>
    <property type="match status" value="1"/>
</dbReference>
<dbReference type="Gene3D" id="3.30.1540.10">
    <property type="entry name" value="formyl-coa transferase, domain 3"/>
    <property type="match status" value="1"/>
</dbReference>
<dbReference type="InterPro" id="IPR023606">
    <property type="entry name" value="CoA-Trfase_III_dom_1_sf"/>
</dbReference>
<keyword evidence="3" id="KW-1185">Reference proteome</keyword>
<dbReference type="Proteomes" id="UP000074310">
    <property type="component" value="Unassembled WGS sequence"/>
</dbReference>
<dbReference type="OrthoDB" id="5720311at2"/>
<dbReference type="PANTHER" id="PTHR48207:SF3">
    <property type="entry name" value="SUCCINATE--HYDROXYMETHYLGLUTARATE COA-TRANSFERASE"/>
    <property type="match status" value="1"/>
</dbReference>
<dbReference type="InterPro" id="IPR050483">
    <property type="entry name" value="CoA-transferase_III_domain"/>
</dbReference>
<dbReference type="EMBL" id="LDTB01000014">
    <property type="protein sequence ID" value="KTT73877.1"/>
    <property type="molecule type" value="Genomic_DNA"/>
</dbReference>
<evidence type="ECO:0000313" key="3">
    <source>
        <dbReference type="Proteomes" id="UP000074310"/>
    </source>
</evidence>
<protein>
    <submittedName>
        <fullName evidence="2">CoA-transferase</fullName>
    </submittedName>
</protein>
<proteinExistence type="predicted"/>
<accession>A0A147I5P6</accession>
<dbReference type="InterPro" id="IPR003673">
    <property type="entry name" value="CoA-Trfase_fam_III"/>
</dbReference>
<evidence type="ECO:0000313" key="2">
    <source>
        <dbReference type="EMBL" id="KTT73877.1"/>
    </source>
</evidence>
<dbReference type="SUPFAM" id="SSF89796">
    <property type="entry name" value="CoA-transferase family III (CaiB/BaiF)"/>
    <property type="match status" value="1"/>
</dbReference>
<gene>
    <name evidence="2" type="ORF">NS334_06530</name>
</gene>
<dbReference type="AlphaFoldDB" id="A0A147I5P6"/>
<comment type="caution">
    <text evidence="2">The sequence shown here is derived from an EMBL/GenBank/DDBJ whole genome shotgun (WGS) entry which is preliminary data.</text>
</comment>
<name>A0A147I5P6_9SPHN</name>
<reference evidence="2 3" key="1">
    <citation type="journal article" date="2016" name="Front. Microbiol.">
        <title>Genomic Resource of Rice Seed Associated Bacteria.</title>
        <authorList>
            <person name="Midha S."/>
            <person name="Bansal K."/>
            <person name="Sharma S."/>
            <person name="Kumar N."/>
            <person name="Patil P.P."/>
            <person name="Chaudhry V."/>
            <person name="Patil P.B."/>
        </authorList>
    </citation>
    <scope>NUCLEOTIDE SEQUENCE [LARGE SCALE GENOMIC DNA]</scope>
    <source>
        <strain evidence="2 3">NS334</strain>
    </source>
</reference>
<dbReference type="PATRIC" id="fig|869719.3.peg.769"/>
<dbReference type="RefSeq" id="WP_058755161.1">
    <property type="nucleotide sequence ID" value="NZ_LDTB01000014.1"/>
</dbReference>